<sequence length="331" mass="35627">MIALAAAGWHLPDPVPVADLPELAHLSPAERATCAALGIDSVAVDDSLGPTDLAALAARRALVAADREPDDVDVLLVIESRAPDTLVSSEATRLQTALGARRAMAFSVGGLGCASLTPALLTAEGLLRANPDLRTILVAHGSKPATPGRYRHPVTLNGDSGGALVIAREGPVLVRDMLLETNGDYADLFRVDYRDRSFERWREECADLPTYSFKLAVETRNRLRSLTERLLYRNGLRPADVACHISQNLSATSLRNHEEILGAPLTKSCQDNLSRYGHLGPNDVFLNLYSALDRGELHPGDRAVLLNVSPVAAWSALLVEIGPQEDAHHLL</sequence>
<dbReference type="GO" id="GO:0004315">
    <property type="term" value="F:3-oxoacyl-[acyl-carrier-protein] synthase activity"/>
    <property type="evidence" value="ECO:0007669"/>
    <property type="project" value="UniProtKB-EC"/>
</dbReference>
<dbReference type="Pfam" id="PF08541">
    <property type="entry name" value="ACP_syn_III_C"/>
    <property type="match status" value="1"/>
</dbReference>
<organism evidence="4 5">
    <name type="scientific">Actinokineospora spheciospongiae</name>
    <dbReference type="NCBI Taxonomy" id="909613"/>
    <lineage>
        <taxon>Bacteria</taxon>
        <taxon>Bacillati</taxon>
        <taxon>Actinomycetota</taxon>
        <taxon>Actinomycetes</taxon>
        <taxon>Pseudonocardiales</taxon>
        <taxon>Pseudonocardiaceae</taxon>
        <taxon>Actinokineospora</taxon>
    </lineage>
</organism>
<dbReference type="OrthoDB" id="3659750at2"/>
<dbReference type="PATRIC" id="fig|909613.9.peg.820"/>
<evidence type="ECO:0000313" key="5">
    <source>
        <dbReference type="Proteomes" id="UP000019277"/>
    </source>
</evidence>
<gene>
    <name evidence="4" type="ORF">UO65_0801</name>
</gene>
<dbReference type="STRING" id="909613.UO65_0801"/>
<keyword evidence="5" id="KW-1185">Reference proteome</keyword>
<dbReference type="EC" id="2.3.1.41" evidence="4"/>
<accession>W7J4I1</accession>
<evidence type="ECO:0000259" key="3">
    <source>
        <dbReference type="Pfam" id="PF08541"/>
    </source>
</evidence>
<dbReference type="Gene3D" id="3.40.47.10">
    <property type="match status" value="2"/>
</dbReference>
<dbReference type="EMBL" id="AYXG01000029">
    <property type="protein sequence ID" value="EWC63886.1"/>
    <property type="molecule type" value="Genomic_DNA"/>
</dbReference>
<dbReference type="GO" id="GO:0044550">
    <property type="term" value="P:secondary metabolite biosynthetic process"/>
    <property type="evidence" value="ECO:0007669"/>
    <property type="project" value="TreeGrafter"/>
</dbReference>
<dbReference type="PANTHER" id="PTHR34069">
    <property type="entry name" value="3-OXOACYL-[ACYL-CARRIER-PROTEIN] SYNTHASE 3"/>
    <property type="match status" value="1"/>
</dbReference>
<keyword evidence="1 4" id="KW-0808">Transferase</keyword>
<reference evidence="4 5" key="1">
    <citation type="journal article" date="2014" name="Genome Announc.">
        <title>Draft Genome Sequence of the Antitrypanosomally Active Sponge-Associated Bacterium Actinokineospora sp. Strain EG49.</title>
        <authorList>
            <person name="Harjes J."/>
            <person name="Ryu T."/>
            <person name="Abdelmohsen U.R."/>
            <person name="Moitinho-Silva L."/>
            <person name="Horn H."/>
            <person name="Ravasi T."/>
            <person name="Hentschel U."/>
        </authorList>
    </citation>
    <scope>NUCLEOTIDE SEQUENCE [LARGE SCALE GENOMIC DNA]</scope>
    <source>
        <strain evidence="4 5">EG49</strain>
    </source>
</reference>
<comment type="caution">
    <text evidence="4">The sequence shown here is derived from an EMBL/GenBank/DDBJ whole genome shotgun (WGS) entry which is preliminary data.</text>
</comment>
<dbReference type="SUPFAM" id="SSF53901">
    <property type="entry name" value="Thiolase-like"/>
    <property type="match status" value="1"/>
</dbReference>
<evidence type="ECO:0000256" key="1">
    <source>
        <dbReference type="ARBA" id="ARBA00022679"/>
    </source>
</evidence>
<evidence type="ECO:0000256" key="2">
    <source>
        <dbReference type="ARBA" id="ARBA00023315"/>
    </source>
</evidence>
<keyword evidence="2 4" id="KW-0012">Acyltransferase</keyword>
<dbReference type="InterPro" id="IPR016039">
    <property type="entry name" value="Thiolase-like"/>
</dbReference>
<dbReference type="Proteomes" id="UP000019277">
    <property type="component" value="Unassembled WGS sequence"/>
</dbReference>
<dbReference type="AlphaFoldDB" id="W7J4I1"/>
<dbReference type="eggNOG" id="COG0332">
    <property type="taxonomic scope" value="Bacteria"/>
</dbReference>
<protein>
    <submittedName>
        <fullName evidence="4">3-oxoacyl-[acyl-carrier-protein] synthase, KASIII</fullName>
        <ecNumber evidence="4">2.3.1.41</ecNumber>
    </submittedName>
</protein>
<evidence type="ECO:0000313" key="4">
    <source>
        <dbReference type="EMBL" id="EWC63886.1"/>
    </source>
</evidence>
<dbReference type="RefSeq" id="WP_035278797.1">
    <property type="nucleotide sequence ID" value="NZ_AYXG01000029.1"/>
</dbReference>
<proteinExistence type="predicted"/>
<name>W7J4I1_9PSEU</name>
<dbReference type="InterPro" id="IPR013747">
    <property type="entry name" value="ACP_syn_III_C"/>
</dbReference>
<dbReference type="PANTHER" id="PTHR34069:SF2">
    <property type="entry name" value="BETA-KETOACYL-[ACYL-CARRIER-PROTEIN] SYNTHASE III"/>
    <property type="match status" value="1"/>
</dbReference>
<feature type="domain" description="Beta-ketoacyl-[acyl-carrier-protein] synthase III C-terminal" evidence="3">
    <location>
        <begin position="232"/>
        <end position="321"/>
    </location>
</feature>